<proteinExistence type="predicted"/>
<dbReference type="SUPFAM" id="SSF56436">
    <property type="entry name" value="C-type lectin-like"/>
    <property type="match status" value="1"/>
</dbReference>
<dbReference type="Ensembl" id="ENSPNAT00000053819.1">
    <property type="protein sequence ID" value="ENSPNAP00000077448.1"/>
    <property type="gene ID" value="ENSPNAG00000031499.1"/>
</dbReference>
<dbReference type="InterPro" id="IPR016186">
    <property type="entry name" value="C-type_lectin-like/link_sf"/>
</dbReference>
<name>A0AAR2LLL4_PYGNA</name>
<dbReference type="GeneTree" id="ENSGT01150000287229"/>
<dbReference type="InterPro" id="IPR001304">
    <property type="entry name" value="C-type_lectin-like"/>
</dbReference>
<organism evidence="2 3">
    <name type="scientific">Pygocentrus nattereri</name>
    <name type="common">Red-bellied piranha</name>
    <dbReference type="NCBI Taxonomy" id="42514"/>
    <lineage>
        <taxon>Eukaryota</taxon>
        <taxon>Metazoa</taxon>
        <taxon>Chordata</taxon>
        <taxon>Craniata</taxon>
        <taxon>Vertebrata</taxon>
        <taxon>Euteleostomi</taxon>
        <taxon>Actinopterygii</taxon>
        <taxon>Neopterygii</taxon>
        <taxon>Teleostei</taxon>
        <taxon>Ostariophysi</taxon>
        <taxon>Characiformes</taxon>
        <taxon>Characoidei</taxon>
        <taxon>Pygocentrus</taxon>
    </lineage>
</organism>
<sequence>MCVQCFYLNKVIQSLNGHPLAIWGVGVGGCCGGWQVTNLASFLHSHMQCIWVLQVTFRYQAHHFSFADAQLYCRNTYSDLATINNMEDMKNLLATVTDGYLGAAWIGLYQQSTPGWHWSLSMPDFYDKGEIEYRNWWPGEPNNAGGIEDCGVMDANRKWVCGKCTLALPFFCYTSKVKWSFSRPAECDASV</sequence>
<reference evidence="2" key="2">
    <citation type="submission" date="2025-08" db="UniProtKB">
        <authorList>
            <consortium name="Ensembl"/>
        </authorList>
    </citation>
    <scope>IDENTIFICATION</scope>
</reference>
<evidence type="ECO:0000313" key="2">
    <source>
        <dbReference type="Ensembl" id="ENSPNAP00000077448.1"/>
    </source>
</evidence>
<keyword evidence="3" id="KW-1185">Reference proteome</keyword>
<accession>A0AAR2LLL4</accession>
<dbReference type="AlphaFoldDB" id="A0AAR2LLL4"/>
<dbReference type="Gene3D" id="3.10.100.10">
    <property type="entry name" value="Mannose-Binding Protein A, subunit A"/>
    <property type="match status" value="1"/>
</dbReference>
<dbReference type="SMART" id="SM00034">
    <property type="entry name" value="CLECT"/>
    <property type="match status" value="1"/>
</dbReference>
<dbReference type="InterPro" id="IPR016187">
    <property type="entry name" value="CTDL_fold"/>
</dbReference>
<feature type="domain" description="C-type lectin" evidence="1">
    <location>
        <begin position="57"/>
        <end position="173"/>
    </location>
</feature>
<dbReference type="PROSITE" id="PS50041">
    <property type="entry name" value="C_TYPE_LECTIN_2"/>
    <property type="match status" value="1"/>
</dbReference>
<evidence type="ECO:0000313" key="3">
    <source>
        <dbReference type="Proteomes" id="UP001501920"/>
    </source>
</evidence>
<dbReference type="Proteomes" id="UP001501920">
    <property type="component" value="Chromosome 22"/>
</dbReference>
<dbReference type="Pfam" id="PF00059">
    <property type="entry name" value="Lectin_C"/>
    <property type="match status" value="1"/>
</dbReference>
<protein>
    <recommendedName>
        <fullName evidence="1">C-type lectin domain-containing protein</fullName>
    </recommendedName>
</protein>
<reference evidence="2" key="3">
    <citation type="submission" date="2025-09" db="UniProtKB">
        <authorList>
            <consortium name="Ensembl"/>
        </authorList>
    </citation>
    <scope>IDENTIFICATION</scope>
</reference>
<dbReference type="PANTHER" id="PTHR45784:SF3">
    <property type="entry name" value="C-TYPE LECTIN DOMAIN FAMILY 4 MEMBER K-LIKE-RELATED"/>
    <property type="match status" value="1"/>
</dbReference>
<dbReference type="PANTHER" id="PTHR45784">
    <property type="entry name" value="C-TYPE LECTIN DOMAIN FAMILY 20 MEMBER A-RELATED"/>
    <property type="match status" value="1"/>
</dbReference>
<reference evidence="2 3" key="1">
    <citation type="submission" date="2020-10" db="EMBL/GenBank/DDBJ databases">
        <title>Pygocentrus nattereri (red-bellied piranha) genome, fPygNat1, primary haplotype.</title>
        <authorList>
            <person name="Myers G."/>
            <person name="Meyer A."/>
            <person name="Karagic N."/>
            <person name="Pippel M."/>
            <person name="Winkler S."/>
            <person name="Tracey A."/>
            <person name="Wood J."/>
            <person name="Formenti G."/>
            <person name="Howe K."/>
            <person name="Fedrigo O."/>
            <person name="Jarvis E.D."/>
        </authorList>
    </citation>
    <scope>NUCLEOTIDE SEQUENCE [LARGE SCALE GENOMIC DNA]</scope>
</reference>
<evidence type="ECO:0000259" key="1">
    <source>
        <dbReference type="PROSITE" id="PS50041"/>
    </source>
</evidence>